<sequence length="177" mass="19669">MLKATQVDLEIWKPILQSSTLGRGNECWGFTAMGTVSQRTWRPARSQSTVLRISTASVSGLRRDNADVEVTKWQTLLWFGPAICITMRPIKDVSALTNTTNMTASLSSNQPTDRVWRKVLAARGDGPNIPWAQWHTSTPEGVQIFSTLSARTLERMSPSSSAVPKFLHHRLTDHPLG</sequence>
<reference evidence="1 2" key="1">
    <citation type="submission" date="2016-10" db="EMBL/GenBank/DDBJ databases">
        <title>Draft genome sequence of Coniochaeta ligniaria NRRL30616, a lignocellulolytic fungus for bioabatement of inhibitors in plant biomass hydrolysates.</title>
        <authorList>
            <consortium name="DOE Joint Genome Institute"/>
            <person name="Jimenez D.J."/>
            <person name="Hector R.E."/>
            <person name="Riley R."/>
            <person name="Sun H."/>
            <person name="Grigoriev I.V."/>
            <person name="Van Elsas J.D."/>
            <person name="Nichols N.N."/>
        </authorList>
    </citation>
    <scope>NUCLEOTIDE SEQUENCE [LARGE SCALE GENOMIC DNA]</scope>
    <source>
        <strain evidence="1 2">NRRL 30616</strain>
    </source>
</reference>
<accession>A0A1J7I9M3</accession>
<dbReference type="AlphaFoldDB" id="A0A1J7I9M3"/>
<evidence type="ECO:0000313" key="2">
    <source>
        <dbReference type="Proteomes" id="UP000182658"/>
    </source>
</evidence>
<gene>
    <name evidence="1" type="ORF">CONLIGDRAFT_648951</name>
</gene>
<name>A0A1J7I9M3_9PEZI</name>
<keyword evidence="2" id="KW-1185">Reference proteome</keyword>
<proteinExistence type="predicted"/>
<organism evidence="1 2">
    <name type="scientific">Coniochaeta ligniaria NRRL 30616</name>
    <dbReference type="NCBI Taxonomy" id="1408157"/>
    <lineage>
        <taxon>Eukaryota</taxon>
        <taxon>Fungi</taxon>
        <taxon>Dikarya</taxon>
        <taxon>Ascomycota</taxon>
        <taxon>Pezizomycotina</taxon>
        <taxon>Sordariomycetes</taxon>
        <taxon>Sordariomycetidae</taxon>
        <taxon>Coniochaetales</taxon>
        <taxon>Coniochaetaceae</taxon>
        <taxon>Coniochaeta</taxon>
    </lineage>
</organism>
<protein>
    <submittedName>
        <fullName evidence="1">Uncharacterized protein</fullName>
    </submittedName>
</protein>
<dbReference type="InParanoid" id="A0A1J7I9M3"/>
<dbReference type="EMBL" id="KV875104">
    <property type="protein sequence ID" value="OIW24158.1"/>
    <property type="molecule type" value="Genomic_DNA"/>
</dbReference>
<dbReference type="Proteomes" id="UP000182658">
    <property type="component" value="Unassembled WGS sequence"/>
</dbReference>
<evidence type="ECO:0000313" key="1">
    <source>
        <dbReference type="EMBL" id="OIW24158.1"/>
    </source>
</evidence>